<dbReference type="Pfam" id="PF24681">
    <property type="entry name" value="Kelch_KLHDC2_KLHL20_DRC7"/>
    <property type="match status" value="1"/>
</dbReference>
<keyword evidence="3" id="KW-0677">Repeat</keyword>
<dbReference type="InterPro" id="IPR013320">
    <property type="entry name" value="ConA-like_dom_sf"/>
</dbReference>
<keyword evidence="7" id="KW-1185">Reference proteome</keyword>
<proteinExistence type="predicted"/>
<dbReference type="InterPro" id="IPR006558">
    <property type="entry name" value="LamG-like"/>
</dbReference>
<reference evidence="7" key="1">
    <citation type="submission" date="2017-04" db="EMBL/GenBank/DDBJ databases">
        <authorList>
            <person name="Varghese N."/>
            <person name="Submissions S."/>
        </authorList>
    </citation>
    <scope>NUCLEOTIDE SEQUENCE [LARGE SCALE GENOMIC DNA]</scope>
    <source>
        <strain evidence="7">DSM 16537</strain>
    </source>
</reference>
<dbReference type="Proteomes" id="UP000192333">
    <property type="component" value="Chromosome I"/>
</dbReference>
<evidence type="ECO:0000256" key="1">
    <source>
        <dbReference type="ARBA" id="ARBA00022441"/>
    </source>
</evidence>
<dbReference type="Pfam" id="PF13385">
    <property type="entry name" value="Laminin_G_3"/>
    <property type="match status" value="2"/>
</dbReference>
<dbReference type="Gene3D" id="2.60.120.430">
    <property type="entry name" value="Galactose-binding lectin"/>
    <property type="match status" value="1"/>
</dbReference>
<evidence type="ECO:0000256" key="2">
    <source>
        <dbReference type="ARBA" id="ARBA00022729"/>
    </source>
</evidence>
<dbReference type="InterPro" id="IPR021720">
    <property type="entry name" value="Malectin_dom"/>
</dbReference>
<dbReference type="Pfam" id="PF18962">
    <property type="entry name" value="Por_Secre_tail"/>
    <property type="match status" value="1"/>
</dbReference>
<evidence type="ECO:0000313" key="7">
    <source>
        <dbReference type="Proteomes" id="UP000192333"/>
    </source>
</evidence>
<accession>A0A1W2HBQ4</accession>
<feature type="domain" description="Fibronectin type-III" evidence="5">
    <location>
        <begin position="1823"/>
        <end position="1913"/>
    </location>
</feature>
<feature type="domain" description="Fibronectin type-III" evidence="5">
    <location>
        <begin position="2138"/>
        <end position="2226"/>
    </location>
</feature>
<dbReference type="CDD" id="cd00063">
    <property type="entry name" value="FN3"/>
    <property type="match status" value="2"/>
</dbReference>
<dbReference type="InterPro" id="IPR006652">
    <property type="entry name" value="Kelch_1"/>
</dbReference>
<dbReference type="InterPro" id="IPR036116">
    <property type="entry name" value="FN3_sf"/>
</dbReference>
<dbReference type="GO" id="GO:0005975">
    <property type="term" value="P:carbohydrate metabolic process"/>
    <property type="evidence" value="ECO:0007669"/>
    <property type="project" value="UniProtKB-ARBA"/>
</dbReference>
<sequence length="2552" mass="277785">MKNLFLFQSIKILTVFVGLMLITSFELRAQSVEFDLSTLNFNGFTPPSQGTSLKFGPDNRLYLARRRGEIQIYRIENTGNNIYSVVDHEILFDVKSIPNHDDIGTPAWNGRSDRQITGIEVVGTPENPIIYVGSSDPTWGGPSGDKVLDTNSGIITKLTWNGNSWDVVDLVRGLPRSEENHSTNAVEFTIINNKPYLLVASGGFTNAGSPSTNFTWITEYALSAALLSIDLDAIESMPIQIDPSSGRQYKYDIPTLDDPSRPNLNGIYDPNHPDYDGIDVGDPWGGNDGLNMAMVVEGGPVQIFSAGYRNAYDFVVTEAGKVFITDNGPNANWGGLPENEGNPSTVTNNYLTGEPGGNSTNKSASGEHVRNQDHILLITQDIQSYQPGAFYGGHPTPIRANPGVPYSLGASFPFNPGGAGLYTKSIGDDSNWTNLSPLYTPNEIFRTQVLAPIAPGEPGFDAYAQTTLPVNWPPVPLILSNPAEADYRDPAFVNPNGPQPEFVTIWKKNSNGIDEYKASNFGGALKGALIGGRNEGFLHLVRLNPDGSLLSLEEDKWNLNGGNALGITCQGDEDIFPGTIWVATFDNRISILTPSNNPFCPLPDDPFFDPNADYDNDGFTNQDEIDNGTDYCSGASRPNDFDGDFVSDLNDLDDDGDGIWDELDPFQLGSPSDLPINNELFSDKTDELGRPFGYRGLGLTGLMNNGAPNPNWLNWLDKINEGPLPDDIYGGAAGAIQIAMTGGTANGLVNNQKKGFQFGVNVGTETGEFLVIGGLLGFQGPQMFYDIDHDGELGIQMGDGSQSNFLKLVFTKTGIMAALEIDDLPDPNPLLLPLEVEDRPLSSETVEFMFRVNPNLGTAEPQIKIGNRPIISMGTIVLSGKILEAVQDIAKPLAIGVYGSSADETKEFLSIYDYFKVYGERPFVINPLLDITRQVGSPQRQFDLNDYFDDHNFSGNLIFTLTNTNEEISAVIQNNQLILNFPENPASGTITIKAANPAGFFIEQSFDVQVIPAEQIVFRINAGGEVLEGQNDSPNWRANNVAGNYSGDGYAVNTGLVNPSDFTYANKHTSIPEYIDEITFAGIFAQERESEGEDNMIFSIPASNSIYKIRLYFGNSDAGTSNIGDRIFDLKIEEQIVQSDFDFIEVFGHQVGGMVEFQISVTDWFLNIEFIKKIGNPAVNAIEILDTTPAEPIVIINPIPDQINTVNENLAGDLLFTATGGVGTLHYSASNLPPGVDIESVNGRLYGKVDPSALPNSPYSVTLFVTDSNSPVPNQEFMTFTWTILPFDSWNILNEDQNYSARHENAFVQAGEAFYLMGGRGNENSRTIDIYNYQQDSWNSLVNIAPKQFNHFQATEYKGYIWVIGAFETNNFPNEEPASHVWIFDPVNQQYFQGPEIPADRRRGSAGLVVYNDKFYMVAGNRLGHNAQYVSYFDEFDPATGEWTILPDAPRPRDHFHATVIGTKMYVASGRQTGGITTFGPVIREVDVYDFETGTWSTLPSALDIPTPRAGAVVANFQNKLFVAGGEIPGGDNTDALDITEIFDPQEQTWTTGPRLNFKRHGTQGIVSGDGLFVAAGSPIRGSGNQKNMEFFGLNNPQGTAILKSTLSGPEIIQLPGENVNVELSVLDGNQGVFIRNISFTGTDAAEFNLGEMDYSGALILPNTLFNLTINYLGTKGNPEANLLVEFGVNDELLIPIDKNTFSVESFTLINPENTLDILNLGQGSILFLDELGNQALNFRANTDPIVVGSVFLSLNGPVSLSRFDEGGAYTLLFNEGINLGIGEYTLTATPYSEPGGAGTAGTPLSINFTVIASSSNLPDIPSLTSPSNGAINQQTTVDLVWTSISNADSYRIQLASDIEFDSVIAEEPAHPTNSFTTPELTANTTYFWRVLASNVEGDSDWSETRSFTTEEESVVNPDEDLVGHWKMDEGSGNVLIDHSGNGNNATIQNTANVFWEPGIIGLAVNFNSWSGRYGVAPHSQSLEIAEALSIVSWVKPTSVGRNTIISKADRNGFELWLDQNGQIEFRLNRGNNGAAYRLLSNYNYTGDVGEWIHVAATFDGTTSRIFINGIEDISATYAPFTIGTASGDLTIGSLGTVQRFNGAIDDLRLYGRALDGSEIFGLFAGEIPLPVVPQLLAPADGNASVIAPEVQLAWLTSDFAAGYQVQLATDIGFGSMVADVDNGPDIIFNATGLLPETAYFWRVRAYNGEGSSDWSETRSFATVADGQVPDGPVGHWKMDEGSGNVLIDHSGNGNNATIQNTANVFWEPGIIGLAVNFNSWSGRYGVAPHSQSLEIAEALSIVSWVKPRSVGRNTIISKADGNGFELWLDQNGQIEFRLNRGNNGAAYRLLSNYNYTGDVGEWIHVAATFDGTTSRIFINGIEDISATYSPFTIGTASGDLTIGALGTIQRFNGAIDDLRLYGRALDISEITDLYTNASNIARKSAGSVKGQINDEAQLSIEDPENDAMFGFKIYPNPVEDRLHIHLNSREEIPVDIVVYDMMGRQYINRSAVPENGEIVLDLAPVRMAAGTYLLILDQGQGRMKQVKFIKK</sequence>
<organism evidence="6 7">
    <name type="scientific">Aquiflexum balticum DSM 16537</name>
    <dbReference type="NCBI Taxonomy" id="758820"/>
    <lineage>
        <taxon>Bacteria</taxon>
        <taxon>Pseudomonadati</taxon>
        <taxon>Bacteroidota</taxon>
        <taxon>Cytophagia</taxon>
        <taxon>Cytophagales</taxon>
        <taxon>Cyclobacteriaceae</taxon>
        <taxon>Aquiflexum</taxon>
    </lineage>
</organism>
<gene>
    <name evidence="6" type="ORF">SAMN00777080_4981</name>
</gene>
<dbReference type="InterPro" id="IPR011042">
    <property type="entry name" value="6-blade_b-propeller_TolB-like"/>
</dbReference>
<name>A0A1W2HBQ4_9BACT</name>
<dbReference type="InterPro" id="IPR015915">
    <property type="entry name" value="Kelch-typ_b-propeller"/>
</dbReference>
<dbReference type="RefSeq" id="WP_172805282.1">
    <property type="nucleotide sequence ID" value="NZ_LT838813.1"/>
</dbReference>
<dbReference type="InterPro" id="IPR003961">
    <property type="entry name" value="FN3_dom"/>
</dbReference>
<dbReference type="Gene3D" id="2.120.10.30">
    <property type="entry name" value="TolB, C-terminal domain"/>
    <property type="match status" value="1"/>
</dbReference>
<evidence type="ECO:0000259" key="5">
    <source>
        <dbReference type="PROSITE" id="PS50853"/>
    </source>
</evidence>
<keyword evidence="1" id="KW-0880">Kelch repeat</keyword>
<dbReference type="SUPFAM" id="SSF49899">
    <property type="entry name" value="Concanavalin A-like lectins/glucanases"/>
    <property type="match status" value="2"/>
</dbReference>
<dbReference type="SUPFAM" id="SSF117281">
    <property type="entry name" value="Kelch motif"/>
    <property type="match status" value="1"/>
</dbReference>
<dbReference type="SMART" id="SM00612">
    <property type="entry name" value="Kelch"/>
    <property type="match status" value="3"/>
</dbReference>
<dbReference type="NCBIfam" id="TIGR04183">
    <property type="entry name" value="Por_Secre_tail"/>
    <property type="match status" value="1"/>
</dbReference>
<protein>
    <submittedName>
        <fullName evidence="6">Por secretion system C-terminal sorting domain-containing protein</fullName>
    </submittedName>
</protein>
<dbReference type="PROSITE" id="PS50853">
    <property type="entry name" value="FN3"/>
    <property type="match status" value="2"/>
</dbReference>
<keyword evidence="2" id="KW-0732">Signal</keyword>
<dbReference type="Gene3D" id="2.60.120.200">
    <property type="match status" value="2"/>
</dbReference>
<dbReference type="GO" id="GO:0004553">
    <property type="term" value="F:hydrolase activity, hydrolyzing O-glycosyl compounds"/>
    <property type="evidence" value="ECO:0007669"/>
    <property type="project" value="UniProtKB-ARBA"/>
</dbReference>
<dbReference type="SMART" id="SM00060">
    <property type="entry name" value="FN3"/>
    <property type="match status" value="2"/>
</dbReference>
<dbReference type="PANTHER" id="PTHR46344:SF27">
    <property type="entry name" value="KELCH REPEAT SUPERFAMILY PROTEIN"/>
    <property type="match status" value="1"/>
</dbReference>
<dbReference type="InterPro" id="IPR026444">
    <property type="entry name" value="Secre_tail"/>
</dbReference>
<dbReference type="InterPro" id="IPR013783">
    <property type="entry name" value="Ig-like_fold"/>
</dbReference>
<evidence type="ECO:0000256" key="4">
    <source>
        <dbReference type="ARBA" id="ARBA00023157"/>
    </source>
</evidence>
<dbReference type="EMBL" id="LT838813">
    <property type="protein sequence ID" value="SMD46299.1"/>
    <property type="molecule type" value="Genomic_DNA"/>
</dbReference>
<evidence type="ECO:0000256" key="3">
    <source>
        <dbReference type="ARBA" id="ARBA00022737"/>
    </source>
</evidence>
<evidence type="ECO:0000313" key="6">
    <source>
        <dbReference type="EMBL" id="SMD46299.1"/>
    </source>
</evidence>
<dbReference type="STRING" id="758820.SAMN00777080_4981"/>
<dbReference type="SMART" id="SM00560">
    <property type="entry name" value="LamGL"/>
    <property type="match status" value="2"/>
</dbReference>
<dbReference type="SUPFAM" id="SSF49265">
    <property type="entry name" value="Fibronectin type III"/>
    <property type="match status" value="1"/>
</dbReference>
<dbReference type="Gene3D" id="2.120.10.80">
    <property type="entry name" value="Kelch-type beta propeller"/>
    <property type="match status" value="1"/>
</dbReference>
<dbReference type="Pfam" id="PF11721">
    <property type="entry name" value="Malectin"/>
    <property type="match status" value="1"/>
</dbReference>
<keyword evidence="4" id="KW-1015">Disulfide bond</keyword>
<dbReference type="Gene3D" id="2.60.40.10">
    <property type="entry name" value="Immunoglobulins"/>
    <property type="match status" value="3"/>
</dbReference>
<dbReference type="PANTHER" id="PTHR46344">
    <property type="entry name" value="OS02G0202900 PROTEIN"/>
    <property type="match status" value="1"/>
</dbReference>